<evidence type="ECO:0000313" key="3">
    <source>
        <dbReference type="EMBL" id="NSJ47520.1"/>
    </source>
</evidence>
<reference evidence="3" key="2">
    <citation type="submission" date="2020-02" db="EMBL/GenBank/DDBJ databases">
        <authorList>
            <person name="Littmann E."/>
            <person name="Sorbara M."/>
        </authorList>
    </citation>
    <scope>NUCLEOTIDE SEQUENCE</scope>
    <source>
        <strain evidence="3">MSK.1.17</strain>
    </source>
</reference>
<reference evidence="3 4" key="1">
    <citation type="journal article" date="2020" name="Cell Host Microbe">
        <title>Functional and Genomic Variation between Human-Derived Isolates of Lachnospiraceae Reveals Inter- and Intra-Species Diversity.</title>
        <authorList>
            <person name="Sorbara M.T."/>
            <person name="Littmann E.R."/>
            <person name="Fontana E."/>
            <person name="Moody T.U."/>
            <person name="Kohout C.E."/>
            <person name="Gjonbalaj M."/>
            <person name="Eaton V."/>
            <person name="Seok R."/>
            <person name="Leiner I.M."/>
            <person name="Pamer E.G."/>
        </authorList>
    </citation>
    <scope>NUCLEOTIDE SEQUENCE [LARGE SCALE GENOMIC DNA]</scope>
    <source>
        <strain evidence="3 4">MSK.1.17</strain>
    </source>
</reference>
<dbReference type="EMBL" id="JAKNGE010000006">
    <property type="protein sequence ID" value="MCG4745027.1"/>
    <property type="molecule type" value="Genomic_DNA"/>
</dbReference>
<protein>
    <submittedName>
        <fullName evidence="2">Uncharacterized protein</fullName>
    </submittedName>
</protein>
<dbReference type="GeneID" id="97204573"/>
<name>A0AAW5BML9_9FIRM</name>
<proteinExistence type="predicted"/>
<evidence type="ECO:0000313" key="5">
    <source>
        <dbReference type="Proteomes" id="UP001299608"/>
    </source>
</evidence>
<dbReference type="Proteomes" id="UP000669239">
    <property type="component" value="Unassembled WGS sequence"/>
</dbReference>
<accession>A0AAW5BML9</accession>
<sequence length="92" mass="10469">MDEIYLDNLLTCQVNGSRGVHIPQGDRMRYEVYLMITTRDGMRYVTPDNPIASFSSYEGGREIREPCGRFSVDTPWHPYSGPQTHPGKGKSM</sequence>
<dbReference type="EMBL" id="JAAITT010000002">
    <property type="protein sequence ID" value="NSJ47520.1"/>
    <property type="molecule type" value="Genomic_DNA"/>
</dbReference>
<dbReference type="Proteomes" id="UP001299608">
    <property type="component" value="Unassembled WGS sequence"/>
</dbReference>
<gene>
    <name evidence="3" type="ORF">G5B36_02225</name>
    <name evidence="2" type="ORF">L0N08_06365</name>
</gene>
<dbReference type="AlphaFoldDB" id="A0AAW5BML9"/>
<evidence type="ECO:0000256" key="1">
    <source>
        <dbReference type="SAM" id="MobiDB-lite"/>
    </source>
</evidence>
<evidence type="ECO:0000313" key="4">
    <source>
        <dbReference type="Proteomes" id="UP000669239"/>
    </source>
</evidence>
<evidence type="ECO:0000313" key="2">
    <source>
        <dbReference type="EMBL" id="MCG4745027.1"/>
    </source>
</evidence>
<dbReference type="RefSeq" id="WP_147325741.1">
    <property type="nucleotide sequence ID" value="NZ_BAABZL010000001.1"/>
</dbReference>
<reference evidence="2" key="3">
    <citation type="submission" date="2022-01" db="EMBL/GenBank/DDBJ databases">
        <title>Collection of gut derived symbiotic bacterial strains cultured from healthy donors.</title>
        <authorList>
            <person name="Lin H."/>
            <person name="Kohout C."/>
            <person name="Waligurski E."/>
            <person name="Pamer E.G."/>
        </authorList>
    </citation>
    <scope>NUCLEOTIDE SEQUENCE</scope>
    <source>
        <strain evidence="2">DFI.6.55</strain>
    </source>
</reference>
<keyword evidence="4" id="KW-1185">Reference proteome</keyword>
<comment type="caution">
    <text evidence="2">The sequence shown here is derived from an EMBL/GenBank/DDBJ whole genome shotgun (WGS) entry which is preliminary data.</text>
</comment>
<feature type="region of interest" description="Disordered" evidence="1">
    <location>
        <begin position="72"/>
        <end position="92"/>
    </location>
</feature>
<organism evidence="2 5">
    <name type="scientific">Enterocloster aldenensis</name>
    <dbReference type="NCBI Taxonomy" id="358742"/>
    <lineage>
        <taxon>Bacteria</taxon>
        <taxon>Bacillati</taxon>
        <taxon>Bacillota</taxon>
        <taxon>Clostridia</taxon>
        <taxon>Lachnospirales</taxon>
        <taxon>Lachnospiraceae</taxon>
        <taxon>Enterocloster</taxon>
    </lineage>
</organism>